<evidence type="ECO:0000313" key="2">
    <source>
        <dbReference type="Proteomes" id="UP001549106"/>
    </source>
</evidence>
<sequence>MLKSTTTGGDVMLKMLIRMDNHKIETEQKYNSESIYSTLNNAFSRMRFQRISDETNALVYCDNETGQTHGSFCQIINSLKKQGWFMENVSDWILYHSDVSDNPGDFREEDLLARYQRRRSIKA</sequence>
<name>A0ABV2LYP0_9FIRM</name>
<proteinExistence type="predicted"/>
<dbReference type="RefSeq" id="WP_147598358.1">
    <property type="nucleotide sequence ID" value="NZ_BAABXP010000001.1"/>
</dbReference>
<evidence type="ECO:0000313" key="1">
    <source>
        <dbReference type="EMBL" id="MET3749331.1"/>
    </source>
</evidence>
<dbReference type="Proteomes" id="UP001549106">
    <property type="component" value="Unassembled WGS sequence"/>
</dbReference>
<protein>
    <submittedName>
        <fullName evidence="1">Virulence-associated protein VapD</fullName>
    </submittedName>
</protein>
<dbReference type="EMBL" id="JBEPMJ010000003">
    <property type="protein sequence ID" value="MET3749331.1"/>
    <property type="molecule type" value="Genomic_DNA"/>
</dbReference>
<organism evidence="1 2">
    <name type="scientific">Blautia caecimuris</name>
    <dbReference type="NCBI Taxonomy" id="1796615"/>
    <lineage>
        <taxon>Bacteria</taxon>
        <taxon>Bacillati</taxon>
        <taxon>Bacillota</taxon>
        <taxon>Clostridia</taxon>
        <taxon>Lachnospirales</taxon>
        <taxon>Lachnospiraceae</taxon>
        <taxon>Blautia</taxon>
    </lineage>
</organism>
<keyword evidence="2" id="KW-1185">Reference proteome</keyword>
<comment type="caution">
    <text evidence="1">The sequence shown here is derived from an EMBL/GenBank/DDBJ whole genome shotgun (WGS) entry which is preliminary data.</text>
</comment>
<gene>
    <name evidence="1" type="ORF">ABID24_000558</name>
</gene>
<accession>A0ABV2LYP0</accession>
<reference evidence="1 2" key="1">
    <citation type="submission" date="2024-06" db="EMBL/GenBank/DDBJ databases">
        <title>Genomic Encyclopedia of Type Strains, Phase IV (KMG-IV): sequencing the most valuable type-strain genomes for metagenomic binning, comparative biology and taxonomic classification.</title>
        <authorList>
            <person name="Goeker M."/>
        </authorList>
    </citation>
    <scope>NUCLEOTIDE SEQUENCE [LARGE SCALE GENOMIC DNA]</scope>
    <source>
        <strain evidence="1 2">DSM 29492</strain>
    </source>
</reference>